<evidence type="ECO:0000256" key="11">
    <source>
        <dbReference type="ARBA" id="ARBA00023065"/>
    </source>
</evidence>
<dbReference type="GO" id="GO:0015986">
    <property type="term" value="P:proton motive force-driven ATP synthesis"/>
    <property type="evidence" value="ECO:0007669"/>
    <property type="project" value="InterPro"/>
</dbReference>
<keyword evidence="6" id="KW-0997">Cell inner membrane</keyword>
<protein>
    <submittedName>
        <fullName evidence="17">Uncharacterized protein</fullName>
    </submittedName>
</protein>
<dbReference type="HAMAP" id="MF_01398">
    <property type="entry name" value="ATP_synth_b_bprime"/>
    <property type="match status" value="1"/>
</dbReference>
<dbReference type="InterPro" id="IPR028987">
    <property type="entry name" value="ATP_synth_B-like_membr_sf"/>
</dbReference>
<evidence type="ECO:0000256" key="9">
    <source>
        <dbReference type="ARBA" id="ARBA00022781"/>
    </source>
</evidence>
<evidence type="ECO:0000256" key="4">
    <source>
        <dbReference type="ARBA" id="ARBA00022448"/>
    </source>
</evidence>
<dbReference type="InterPro" id="IPR005864">
    <property type="entry name" value="ATP_synth_F0_bsu_bac"/>
</dbReference>
<accession>A0A381PG12</accession>
<evidence type="ECO:0000256" key="6">
    <source>
        <dbReference type="ARBA" id="ARBA00022519"/>
    </source>
</evidence>
<dbReference type="GO" id="GO:0046961">
    <property type="term" value="F:proton-transporting ATPase activity, rotational mechanism"/>
    <property type="evidence" value="ECO:0007669"/>
    <property type="project" value="TreeGrafter"/>
</dbReference>
<dbReference type="AlphaFoldDB" id="A0A381PG12"/>
<keyword evidence="8 16" id="KW-0812">Transmembrane</keyword>
<dbReference type="GO" id="GO:0045259">
    <property type="term" value="C:proton-transporting ATP synthase complex"/>
    <property type="evidence" value="ECO:0007669"/>
    <property type="project" value="UniProtKB-KW"/>
</dbReference>
<name>A0A381PG12_9ZZZZ</name>
<keyword evidence="13" id="KW-0066">ATP synthesis</keyword>
<dbReference type="NCBIfam" id="TIGR01144">
    <property type="entry name" value="ATP_synt_b"/>
    <property type="match status" value="1"/>
</dbReference>
<keyword evidence="15" id="KW-0175">Coiled coil</keyword>
<evidence type="ECO:0000256" key="1">
    <source>
        <dbReference type="ARBA" id="ARBA00004167"/>
    </source>
</evidence>
<comment type="similarity">
    <text evidence="3">Belongs to the ATPase B chain family.</text>
</comment>
<dbReference type="InterPro" id="IPR002146">
    <property type="entry name" value="ATP_synth_b/b'su_bac/chlpt"/>
</dbReference>
<keyword evidence="10 16" id="KW-1133">Transmembrane helix</keyword>
<evidence type="ECO:0000256" key="5">
    <source>
        <dbReference type="ARBA" id="ARBA00022475"/>
    </source>
</evidence>
<keyword evidence="11" id="KW-0406">Ion transport</keyword>
<dbReference type="PANTHER" id="PTHR33445:SF1">
    <property type="entry name" value="ATP SYNTHASE SUBUNIT B"/>
    <property type="match status" value="1"/>
</dbReference>
<dbReference type="NCBIfam" id="NF004411">
    <property type="entry name" value="PRK05759.1-2"/>
    <property type="match status" value="1"/>
</dbReference>
<evidence type="ECO:0000256" key="8">
    <source>
        <dbReference type="ARBA" id="ARBA00022692"/>
    </source>
</evidence>
<keyword evidence="12 16" id="KW-0472">Membrane</keyword>
<dbReference type="InterPro" id="IPR050059">
    <property type="entry name" value="ATP_synthase_B_chain"/>
</dbReference>
<keyword evidence="5" id="KW-1003">Cell membrane</keyword>
<dbReference type="FunFam" id="1.20.5.620:FF:000001">
    <property type="entry name" value="ATP synthase subunit b"/>
    <property type="match status" value="1"/>
</dbReference>
<reference evidence="17" key="1">
    <citation type="submission" date="2018-05" db="EMBL/GenBank/DDBJ databases">
        <authorList>
            <person name="Lanie J.A."/>
            <person name="Ng W.-L."/>
            <person name="Kazmierczak K.M."/>
            <person name="Andrzejewski T.M."/>
            <person name="Davidsen T.M."/>
            <person name="Wayne K.J."/>
            <person name="Tettelin H."/>
            <person name="Glass J.I."/>
            <person name="Rusch D."/>
            <person name="Podicherti R."/>
            <person name="Tsui H.-C.T."/>
            <person name="Winkler M.E."/>
        </authorList>
    </citation>
    <scope>NUCLEOTIDE SEQUENCE</scope>
</reference>
<dbReference type="PANTHER" id="PTHR33445">
    <property type="entry name" value="ATP SYNTHASE SUBUNIT B', CHLOROPLASTIC"/>
    <property type="match status" value="1"/>
</dbReference>
<evidence type="ECO:0000256" key="10">
    <source>
        <dbReference type="ARBA" id="ARBA00022989"/>
    </source>
</evidence>
<evidence type="ECO:0000256" key="3">
    <source>
        <dbReference type="ARBA" id="ARBA00005513"/>
    </source>
</evidence>
<organism evidence="17">
    <name type="scientific">marine metagenome</name>
    <dbReference type="NCBI Taxonomy" id="408172"/>
    <lineage>
        <taxon>unclassified sequences</taxon>
        <taxon>metagenomes</taxon>
        <taxon>ecological metagenomes</taxon>
    </lineage>
</organism>
<comment type="function">
    <text evidence="14">F(1)F(0) ATP synthase produces ATP from ADP in the presence of a proton or sodium gradient. F-type ATPases consist of two structural domains, F(1) containing the extramembraneous catalytic core and F(0) containing the membrane proton channel, linked together by a central stalk and a peripheral stalk. During catalysis, ATP synthesis in the catalytic domain of F(1) is coupled via a rotary mechanism of the central stalk subunits to proton translocation.</text>
</comment>
<feature type="coiled-coil region" evidence="15">
    <location>
        <begin position="51"/>
        <end position="107"/>
    </location>
</feature>
<dbReference type="SUPFAM" id="SSF81573">
    <property type="entry name" value="F1F0 ATP synthase subunit B, membrane domain"/>
    <property type="match status" value="1"/>
</dbReference>
<evidence type="ECO:0000256" key="16">
    <source>
        <dbReference type="SAM" id="Phobius"/>
    </source>
</evidence>
<dbReference type="CDD" id="cd06503">
    <property type="entry name" value="ATP-synt_Fo_b"/>
    <property type="match status" value="1"/>
</dbReference>
<dbReference type="Pfam" id="PF00430">
    <property type="entry name" value="ATP-synt_B"/>
    <property type="match status" value="1"/>
</dbReference>
<dbReference type="Gene3D" id="1.20.5.620">
    <property type="entry name" value="F1F0 ATP synthase subunit B, membrane domain"/>
    <property type="match status" value="1"/>
</dbReference>
<keyword evidence="7" id="KW-0138">CF(0)</keyword>
<feature type="transmembrane region" description="Helical" evidence="16">
    <location>
        <begin position="6"/>
        <end position="26"/>
    </location>
</feature>
<evidence type="ECO:0000256" key="12">
    <source>
        <dbReference type="ARBA" id="ARBA00023136"/>
    </source>
</evidence>
<evidence type="ECO:0000256" key="7">
    <source>
        <dbReference type="ARBA" id="ARBA00022547"/>
    </source>
</evidence>
<dbReference type="EMBL" id="UINC01000956">
    <property type="protein sequence ID" value="SUZ65298.1"/>
    <property type="molecule type" value="Genomic_DNA"/>
</dbReference>
<comment type="subcellular location">
    <subcellularLocation>
        <location evidence="2">Endomembrane system</location>
    </subcellularLocation>
    <subcellularLocation>
        <location evidence="1">Membrane</location>
        <topology evidence="1">Single-pass membrane protein</topology>
    </subcellularLocation>
</comment>
<evidence type="ECO:0000256" key="14">
    <source>
        <dbReference type="ARBA" id="ARBA00025198"/>
    </source>
</evidence>
<keyword evidence="9" id="KW-0375">Hydrogen ion transport</keyword>
<dbReference type="GO" id="GO:0012505">
    <property type="term" value="C:endomembrane system"/>
    <property type="evidence" value="ECO:0007669"/>
    <property type="project" value="UniProtKB-SubCell"/>
</dbReference>
<sequence length="156" mass="17650">MNFNFTLVGQLLAFILFVWFCMKYIWPPMLKILEEREKEIADGLNAASEGRRELEEASVRKEEILGEAKKEAADLVGQANQRANQLVEEAKTNAQEEAEKIKVSAQNDIEQSAKRAREELRSEVATLAVAGAEKILNSEIDEKKNSELIEELTKEL</sequence>
<evidence type="ECO:0000313" key="17">
    <source>
        <dbReference type="EMBL" id="SUZ65298.1"/>
    </source>
</evidence>
<evidence type="ECO:0000256" key="13">
    <source>
        <dbReference type="ARBA" id="ARBA00023310"/>
    </source>
</evidence>
<evidence type="ECO:0000256" key="15">
    <source>
        <dbReference type="SAM" id="Coils"/>
    </source>
</evidence>
<proteinExistence type="inferred from homology"/>
<evidence type="ECO:0000256" key="2">
    <source>
        <dbReference type="ARBA" id="ARBA00004308"/>
    </source>
</evidence>
<keyword evidence="4" id="KW-0813">Transport</keyword>
<gene>
    <name evidence="17" type="ORF">METZ01_LOCUS18152</name>
</gene>